<feature type="region of interest" description="Disordered" evidence="17">
    <location>
        <begin position="628"/>
        <end position="663"/>
    </location>
</feature>
<dbReference type="SUPFAM" id="SSF51905">
    <property type="entry name" value="FAD/NAD(P)-binding domain"/>
    <property type="match status" value="1"/>
</dbReference>
<dbReference type="GO" id="GO:0120501">
    <property type="term" value="F:F-actin monooxygenase activity"/>
    <property type="evidence" value="ECO:0007669"/>
    <property type="project" value="UniProtKB-EC"/>
</dbReference>
<comment type="subcellular location">
    <subcellularLocation>
        <location evidence="2">Cytoplasm</location>
    </subcellularLocation>
</comment>
<dbReference type="PANTHER" id="PTHR23167:SF54">
    <property type="entry name" value="[F-ACTIN]-MONOOXYGENASE MICAL"/>
    <property type="match status" value="1"/>
</dbReference>
<dbReference type="CDD" id="cd09358">
    <property type="entry name" value="LIM_Mical_like"/>
    <property type="match status" value="1"/>
</dbReference>
<dbReference type="GO" id="GO:0005737">
    <property type="term" value="C:cytoplasm"/>
    <property type="evidence" value="ECO:0007669"/>
    <property type="project" value="UniProtKB-SubCell"/>
</dbReference>
<comment type="caution">
    <text evidence="19">The sequence shown here is derived from an EMBL/GenBank/DDBJ whole genome shotgun (WGS) entry which is preliminary data.</text>
</comment>
<protein>
    <recommendedName>
        <fullName evidence="4">F-actin monooxygenase</fullName>
        <ecNumber evidence="4">1.14.13.225</ecNumber>
    </recommendedName>
</protein>
<accession>A0AAD4N4B6</accession>
<comment type="cofactor">
    <cofactor evidence="1">
        <name>FAD</name>
        <dbReference type="ChEBI" id="CHEBI:57692"/>
    </cofactor>
</comment>
<keyword evidence="7 16" id="KW-0479">Metal-binding</keyword>
<dbReference type="EC" id="1.14.13.225" evidence="4"/>
<feature type="compositionally biased region" description="Basic and acidic residues" evidence="17">
    <location>
        <begin position="1040"/>
        <end position="1049"/>
    </location>
</feature>
<keyword evidence="6" id="KW-0285">Flavoprotein</keyword>
<feature type="region of interest" description="Disordered" evidence="17">
    <location>
        <begin position="1119"/>
        <end position="1143"/>
    </location>
</feature>
<dbReference type="PROSITE" id="PS50023">
    <property type="entry name" value="LIM_DOMAIN_2"/>
    <property type="match status" value="1"/>
</dbReference>
<reference evidence="19" key="1">
    <citation type="submission" date="2022-01" db="EMBL/GenBank/DDBJ databases">
        <title>Genome Sequence Resource for Two Populations of Ditylenchus destructor, the Migratory Endoparasitic Phytonematode.</title>
        <authorList>
            <person name="Zhang H."/>
            <person name="Lin R."/>
            <person name="Xie B."/>
        </authorList>
    </citation>
    <scope>NUCLEOTIDE SEQUENCE</scope>
    <source>
        <strain evidence="19">BazhouSP</strain>
    </source>
</reference>
<proteinExistence type="inferred from homology"/>
<evidence type="ECO:0000256" key="10">
    <source>
        <dbReference type="ARBA" id="ARBA00022857"/>
    </source>
</evidence>
<keyword evidence="12" id="KW-0503">Monooxygenase</keyword>
<keyword evidence="11" id="KW-0560">Oxidoreductase</keyword>
<evidence type="ECO:0000256" key="14">
    <source>
        <dbReference type="ARBA" id="ARBA00023203"/>
    </source>
</evidence>
<evidence type="ECO:0000256" key="15">
    <source>
        <dbReference type="ARBA" id="ARBA00049522"/>
    </source>
</evidence>
<evidence type="ECO:0000256" key="8">
    <source>
        <dbReference type="ARBA" id="ARBA00022827"/>
    </source>
</evidence>
<feature type="compositionally biased region" description="Polar residues" evidence="17">
    <location>
        <begin position="1127"/>
        <end position="1138"/>
    </location>
</feature>
<feature type="compositionally biased region" description="Basic and acidic residues" evidence="17">
    <location>
        <begin position="1278"/>
        <end position="1287"/>
    </location>
</feature>
<feature type="domain" description="LIM zinc-binding" evidence="18">
    <location>
        <begin position="863"/>
        <end position="931"/>
    </location>
</feature>
<evidence type="ECO:0000256" key="5">
    <source>
        <dbReference type="ARBA" id="ARBA00022490"/>
    </source>
</evidence>
<feature type="compositionally biased region" description="Polar residues" evidence="17">
    <location>
        <begin position="628"/>
        <end position="644"/>
    </location>
</feature>
<dbReference type="InterPro" id="IPR057494">
    <property type="entry name" value="Rossman_Mical"/>
</dbReference>
<dbReference type="InterPro" id="IPR036872">
    <property type="entry name" value="CH_dom_sf"/>
</dbReference>
<evidence type="ECO:0000256" key="9">
    <source>
        <dbReference type="ARBA" id="ARBA00022833"/>
    </source>
</evidence>
<evidence type="ECO:0000256" key="1">
    <source>
        <dbReference type="ARBA" id="ARBA00001974"/>
    </source>
</evidence>
<keyword evidence="8" id="KW-0274">FAD</keyword>
<dbReference type="InterPro" id="IPR036188">
    <property type="entry name" value="FAD/NAD-bd_sf"/>
</dbReference>
<evidence type="ECO:0000256" key="2">
    <source>
        <dbReference type="ARBA" id="ARBA00004496"/>
    </source>
</evidence>
<evidence type="ECO:0000256" key="17">
    <source>
        <dbReference type="SAM" id="MobiDB-lite"/>
    </source>
</evidence>
<evidence type="ECO:0000256" key="11">
    <source>
        <dbReference type="ARBA" id="ARBA00023002"/>
    </source>
</evidence>
<comment type="catalytic activity">
    <reaction evidence="15">
        <text>L-methionyl-[F-actin] + NADPH + O2 + H(+) = L-methionyl-(R)-S-oxide-[F-actin] + NADP(+) + H2O</text>
        <dbReference type="Rhea" id="RHEA:51308"/>
        <dbReference type="Rhea" id="RHEA-COMP:12953"/>
        <dbReference type="Rhea" id="RHEA-COMP:12956"/>
        <dbReference type="ChEBI" id="CHEBI:15377"/>
        <dbReference type="ChEBI" id="CHEBI:15378"/>
        <dbReference type="ChEBI" id="CHEBI:15379"/>
        <dbReference type="ChEBI" id="CHEBI:16044"/>
        <dbReference type="ChEBI" id="CHEBI:45764"/>
        <dbReference type="ChEBI" id="CHEBI:57783"/>
        <dbReference type="ChEBI" id="CHEBI:58349"/>
        <dbReference type="EC" id="1.14.13.225"/>
    </reaction>
</comment>
<dbReference type="FunFam" id="3.50.50.60:FF:000004">
    <property type="entry name" value="protein-methionine sulfoxide oxidase MICAL2 isoform X1"/>
    <property type="match status" value="1"/>
</dbReference>
<evidence type="ECO:0000256" key="6">
    <source>
        <dbReference type="ARBA" id="ARBA00022630"/>
    </source>
</evidence>
<evidence type="ECO:0000313" key="19">
    <source>
        <dbReference type="EMBL" id="KAI1712468.1"/>
    </source>
</evidence>
<dbReference type="EMBL" id="JAKKPZ010000018">
    <property type="protein sequence ID" value="KAI1712468.1"/>
    <property type="molecule type" value="Genomic_DNA"/>
</dbReference>
<dbReference type="Gene3D" id="3.50.50.60">
    <property type="entry name" value="FAD/NAD(P)-binding domain"/>
    <property type="match status" value="1"/>
</dbReference>
<dbReference type="GO" id="GO:0046872">
    <property type="term" value="F:metal ion binding"/>
    <property type="evidence" value="ECO:0007669"/>
    <property type="project" value="UniProtKB-KW"/>
</dbReference>
<dbReference type="Gene3D" id="1.10.418.10">
    <property type="entry name" value="Calponin-like domain"/>
    <property type="match status" value="1"/>
</dbReference>
<dbReference type="SUPFAM" id="SSF57716">
    <property type="entry name" value="Glucocorticoid receptor-like (DNA-binding domain)"/>
    <property type="match status" value="1"/>
</dbReference>
<feature type="compositionally biased region" description="Polar residues" evidence="17">
    <location>
        <begin position="1028"/>
        <end position="1039"/>
    </location>
</feature>
<keyword evidence="20" id="KW-1185">Reference proteome</keyword>
<feature type="region of interest" description="Disordered" evidence="17">
    <location>
        <begin position="482"/>
        <end position="506"/>
    </location>
</feature>
<evidence type="ECO:0000256" key="7">
    <source>
        <dbReference type="ARBA" id="ARBA00022723"/>
    </source>
</evidence>
<keyword evidence="5" id="KW-0963">Cytoplasm</keyword>
<gene>
    <name evidence="19" type="ORF">DdX_09554</name>
</gene>
<dbReference type="Proteomes" id="UP001201812">
    <property type="component" value="Unassembled WGS sequence"/>
</dbReference>
<feature type="compositionally biased region" description="Polar residues" evidence="17">
    <location>
        <begin position="1261"/>
        <end position="1277"/>
    </location>
</feature>
<feature type="region of interest" description="Disordered" evidence="17">
    <location>
        <begin position="1028"/>
        <end position="1104"/>
    </location>
</feature>
<evidence type="ECO:0000313" key="20">
    <source>
        <dbReference type="Proteomes" id="UP001201812"/>
    </source>
</evidence>
<evidence type="ECO:0000256" key="16">
    <source>
        <dbReference type="PROSITE-ProRule" id="PRU00125"/>
    </source>
</evidence>
<dbReference type="Pfam" id="PF25413">
    <property type="entry name" value="Rossman_Mical"/>
    <property type="match status" value="1"/>
</dbReference>
<dbReference type="PRINTS" id="PR00420">
    <property type="entry name" value="RNGMNOXGNASE"/>
</dbReference>
<dbReference type="GO" id="GO:0003779">
    <property type="term" value="F:actin binding"/>
    <property type="evidence" value="ECO:0007669"/>
    <property type="project" value="UniProtKB-KW"/>
</dbReference>
<keyword evidence="14" id="KW-0009">Actin-binding</keyword>
<dbReference type="InterPro" id="IPR050540">
    <property type="entry name" value="F-actin_Monoox_Mical"/>
</dbReference>
<evidence type="ECO:0000259" key="18">
    <source>
        <dbReference type="PROSITE" id="PS50023"/>
    </source>
</evidence>
<organism evidence="19 20">
    <name type="scientific">Ditylenchus destructor</name>
    <dbReference type="NCBI Taxonomy" id="166010"/>
    <lineage>
        <taxon>Eukaryota</taxon>
        <taxon>Metazoa</taxon>
        <taxon>Ecdysozoa</taxon>
        <taxon>Nematoda</taxon>
        <taxon>Chromadorea</taxon>
        <taxon>Rhabditida</taxon>
        <taxon>Tylenchina</taxon>
        <taxon>Tylenchomorpha</taxon>
        <taxon>Sphaerularioidea</taxon>
        <taxon>Anguinidae</taxon>
        <taxon>Anguininae</taxon>
        <taxon>Ditylenchus</taxon>
    </lineage>
</organism>
<dbReference type="InterPro" id="IPR001781">
    <property type="entry name" value="Znf_LIM"/>
</dbReference>
<evidence type="ECO:0000256" key="4">
    <source>
        <dbReference type="ARBA" id="ARBA00012709"/>
    </source>
</evidence>
<sequence length="1315" mass="149109">MDPSNIFEQFAQASTFRAIQQTFFQLCTTMDIDMSNASEIYEKIRELDRGKSYSKADKLWTLIDKRRNQPVYCSQKACNRLNILIVGAGPCGLRAAIEYALLGAHVVVVEQRDKFSRNNVLHLWDFVIQDLKALGAKIFYPKFCTGSIDHISIRRLQCLLLKVALVLGVQVHENINFLGLIEPPKDQSGRGCGWRANIQPHDHILSEYEYDVIVGADGKRNTIPGFPRQVVRGKVAIGITANFVNGRTPMEEKVQEISGVAYIFNQTFFKEMLQATGIDLENIVYYKDDTHYFVMCAKKQSLLQKGVIKQDYEDIATLLSPDNVDQEMLCKYAAQAADFATNGKLPQLVFAQNARSQPDVAMFDFTALYSAVYSTRLLERNSKHLILTIVGDSLHEPFWPTGSGIGRGFLGVFDSAWMLRSFGLNKAGPTEIIAERENIYKFLAQTTKENMCKQISEYTIDPTTRYKRIEYTVEPDHVCEQVDTDNPRLRPTSKPLTLRVSPPPSDCESAENLPQEFARKYRLWMICHQILLPFKLKMFNFKTQSWGDGRALAALVGKFRSDLVDYLGLCAGSDPSAMIEHIFTVAESEFQITRPCRDQHEWTRLPENSRVDFIEKVVDAIFTSQVVDENGPSSSSVKSHQNGESIVPRFAGRNGVPEKATRRSDKLNPKLLCRVEQIVSGSLEKQRHKELFDQKYTTSQRLAQKMEKENLEKLEKKFEQVDMGQEKERNPSMSTQEEKVMQLSAADARLRAKEGFCTKNRFEEVDKKINSAKDSLKFASLAGVNVVSQFRQQDASPKFIGPPPAPPPKTTSLLIDDSFQNRALVNNGNHEETLSSAPSVSNVDVVTTNKRASAQFENLTRRQQCRICGLDVYLAEQMFVEKMTIHKSCFKCSYCGQPLRLDNCALDRELQGNGYGCKWFCRQHMMLPYSEKVSRLEKQRRKSAVNQANREGPCVAVVSPTRVCTYKDEKIDSDNMKSERNGHKNQSAISVAPNEFNVTDSPTTLVSKAMEKIRSRDIASSLMFPSTNYNSARSPIEATNESHKDEAKTVRITRNPSERVGLEFRHKHRRPDVVASSSTSISSESSEEDHESPINNSTEEESLKLRNRRRSQMLDAIKQLKSKEDQASNNNGLRTSNLGIRRERDIQPLNETSPQHCDAVDADCVWHEFVEMLEEITSREFLGSLTLSQARDLIEHVKWIKCNRNSEESDNSLIFGTQTPKAGNLQTSTSNNSLYFTPRDHSGNEGPDTSFKRRSVPTFRDSYSTAESHSPQTPTRSESGKEADMLKRIQRIRLQRNNPRRSTVGFYPEHSRTTS</sequence>
<keyword evidence="9 16" id="KW-0862">Zinc</keyword>
<feature type="region of interest" description="Disordered" evidence="17">
    <location>
        <begin position="1260"/>
        <end position="1315"/>
    </location>
</feature>
<dbReference type="Gene3D" id="2.10.110.10">
    <property type="entry name" value="Cysteine Rich Protein"/>
    <property type="match status" value="1"/>
</dbReference>
<comment type="similarity">
    <text evidence="3">Belongs to the Mical family.</text>
</comment>
<evidence type="ECO:0000256" key="12">
    <source>
        <dbReference type="ARBA" id="ARBA00023033"/>
    </source>
</evidence>
<keyword evidence="10" id="KW-0521">NADP</keyword>
<evidence type="ECO:0000256" key="3">
    <source>
        <dbReference type="ARBA" id="ARBA00008223"/>
    </source>
</evidence>
<dbReference type="SUPFAM" id="SSF47576">
    <property type="entry name" value="Calponin-homology domain, CH-domain"/>
    <property type="match status" value="1"/>
</dbReference>
<name>A0AAD4N4B6_9BILA</name>
<evidence type="ECO:0000256" key="13">
    <source>
        <dbReference type="ARBA" id="ARBA00023038"/>
    </source>
</evidence>
<dbReference type="PANTHER" id="PTHR23167">
    <property type="entry name" value="CALPONIN HOMOLOGY DOMAIN-CONTAINING PROTEIN DDB_G0272472-RELATED"/>
    <property type="match status" value="1"/>
</dbReference>
<keyword evidence="13 16" id="KW-0440">LIM domain</keyword>